<proteinExistence type="inferred from homology"/>
<dbReference type="AlphaFoldDB" id="A0AA86U0I2"/>
<dbReference type="InterPro" id="IPR038765">
    <property type="entry name" value="Papain-like_cys_pep_sf"/>
</dbReference>
<protein>
    <submittedName>
        <fullName evidence="3">Cathepsin B</fullName>
    </submittedName>
    <submittedName>
        <fullName evidence="4">Cathepsin_B</fullName>
    </submittedName>
</protein>
<evidence type="ECO:0000259" key="2">
    <source>
        <dbReference type="SMART" id="SM00645"/>
    </source>
</evidence>
<dbReference type="Proteomes" id="UP001642409">
    <property type="component" value="Unassembled WGS sequence"/>
</dbReference>
<name>A0AA86U0I2_9EUKA</name>
<feature type="domain" description="Peptidase C1A papain C-terminal" evidence="2">
    <location>
        <begin position="62"/>
        <end position="280"/>
    </location>
</feature>
<dbReference type="InterPro" id="IPR000668">
    <property type="entry name" value="Peptidase_C1A_C"/>
</dbReference>
<evidence type="ECO:0000313" key="4">
    <source>
        <dbReference type="EMBL" id="CAL6020753.1"/>
    </source>
</evidence>
<dbReference type="GO" id="GO:0006508">
    <property type="term" value="P:proteolysis"/>
    <property type="evidence" value="ECO:0007669"/>
    <property type="project" value="InterPro"/>
</dbReference>
<reference evidence="3" key="1">
    <citation type="submission" date="2023-06" db="EMBL/GenBank/DDBJ databases">
        <authorList>
            <person name="Kurt Z."/>
        </authorList>
    </citation>
    <scope>NUCLEOTIDE SEQUENCE</scope>
</reference>
<dbReference type="EMBL" id="CATOUU010000644">
    <property type="protein sequence ID" value="CAI9937105.1"/>
    <property type="molecule type" value="Genomic_DNA"/>
</dbReference>
<reference evidence="4 5" key="2">
    <citation type="submission" date="2024-07" db="EMBL/GenBank/DDBJ databases">
        <authorList>
            <person name="Akdeniz Z."/>
        </authorList>
    </citation>
    <scope>NUCLEOTIDE SEQUENCE [LARGE SCALE GENOMIC DNA]</scope>
</reference>
<dbReference type="SMART" id="SM00645">
    <property type="entry name" value="Pept_C1"/>
    <property type="match status" value="1"/>
</dbReference>
<dbReference type="InterPro" id="IPR013128">
    <property type="entry name" value="Peptidase_C1A"/>
</dbReference>
<dbReference type="GO" id="GO:0008234">
    <property type="term" value="F:cysteine-type peptidase activity"/>
    <property type="evidence" value="ECO:0007669"/>
    <property type="project" value="InterPro"/>
</dbReference>
<sequence>MITLVITLSRVHNKSFLEMLKNIPDLTWTPGVSQYFLDDSIQVSKSQRVNQFTQKTRYVGAPPNSFSWLLEMPECMGVSDTAGCSADWAFSAVGSFSDNRCISGKDSSRVAYSEQYMLSCDSSSQGCNGTSLMQNPQNFLKTTGVPTKKCVKFQSGSGENLKCQTACDDGSKLKLIKSSSFEDVCSGEESIMNALRKGTIQTQLQIYSDFMYYLSGVYKHVSGSLEGVQMATFVGYGETSGTKFWVVRNAWGSMWGENGYFRIVRGTNECQIEQQCFLTVV</sequence>
<dbReference type="EMBL" id="CAXDID020000087">
    <property type="protein sequence ID" value="CAL6020753.1"/>
    <property type="molecule type" value="Genomic_DNA"/>
</dbReference>
<comment type="similarity">
    <text evidence="1">Belongs to the peptidase C1 family.</text>
</comment>
<keyword evidence="5" id="KW-1185">Reference proteome</keyword>
<evidence type="ECO:0000256" key="1">
    <source>
        <dbReference type="ARBA" id="ARBA00008455"/>
    </source>
</evidence>
<comment type="caution">
    <text evidence="3">The sequence shown here is derived from an EMBL/GenBank/DDBJ whole genome shotgun (WGS) entry which is preliminary data.</text>
</comment>
<dbReference type="Pfam" id="PF00112">
    <property type="entry name" value="Peptidase_C1"/>
    <property type="match status" value="1"/>
</dbReference>
<evidence type="ECO:0000313" key="3">
    <source>
        <dbReference type="EMBL" id="CAI9937105.1"/>
    </source>
</evidence>
<gene>
    <name evidence="3" type="ORF">HINF_LOCUS24750</name>
    <name evidence="4" type="ORF">HINF_LOCUS27774</name>
</gene>
<dbReference type="Gene3D" id="3.90.70.10">
    <property type="entry name" value="Cysteine proteinases"/>
    <property type="match status" value="1"/>
</dbReference>
<dbReference type="SUPFAM" id="SSF54001">
    <property type="entry name" value="Cysteine proteinases"/>
    <property type="match status" value="1"/>
</dbReference>
<organism evidence="3">
    <name type="scientific">Hexamita inflata</name>
    <dbReference type="NCBI Taxonomy" id="28002"/>
    <lineage>
        <taxon>Eukaryota</taxon>
        <taxon>Metamonada</taxon>
        <taxon>Diplomonadida</taxon>
        <taxon>Hexamitidae</taxon>
        <taxon>Hexamitinae</taxon>
        <taxon>Hexamita</taxon>
    </lineage>
</organism>
<dbReference type="PANTHER" id="PTHR12411">
    <property type="entry name" value="CYSTEINE PROTEASE FAMILY C1-RELATED"/>
    <property type="match status" value="1"/>
</dbReference>
<accession>A0AA86U0I2</accession>
<evidence type="ECO:0000313" key="5">
    <source>
        <dbReference type="Proteomes" id="UP001642409"/>
    </source>
</evidence>